<keyword evidence="3" id="KW-0732">Signal</keyword>
<feature type="compositionally biased region" description="Low complexity" evidence="1">
    <location>
        <begin position="65"/>
        <end position="77"/>
    </location>
</feature>
<dbReference type="Proteomes" id="UP000325273">
    <property type="component" value="Unassembled WGS sequence"/>
</dbReference>
<protein>
    <submittedName>
        <fullName evidence="4">Uncharacterized protein</fullName>
    </submittedName>
</protein>
<accession>A0A5B0HGF6</accession>
<dbReference type="EMBL" id="VTUZ01000003">
    <property type="protein sequence ID" value="KAA1014261.1"/>
    <property type="molecule type" value="Genomic_DNA"/>
</dbReference>
<organism evidence="4 5">
    <name type="scientific">Paraburkholderia panacisoli</name>
    <dbReference type="NCBI Taxonomy" id="2603818"/>
    <lineage>
        <taxon>Bacteria</taxon>
        <taxon>Pseudomonadati</taxon>
        <taxon>Pseudomonadota</taxon>
        <taxon>Betaproteobacteria</taxon>
        <taxon>Burkholderiales</taxon>
        <taxon>Burkholderiaceae</taxon>
        <taxon>Paraburkholderia</taxon>
    </lineage>
</organism>
<dbReference type="AlphaFoldDB" id="A0A5B0HGF6"/>
<evidence type="ECO:0000256" key="1">
    <source>
        <dbReference type="SAM" id="MobiDB-lite"/>
    </source>
</evidence>
<feature type="transmembrane region" description="Helical" evidence="2">
    <location>
        <begin position="128"/>
        <end position="149"/>
    </location>
</feature>
<dbReference type="RefSeq" id="WP_149668828.1">
    <property type="nucleotide sequence ID" value="NZ_VTUZ01000003.1"/>
</dbReference>
<keyword evidence="2" id="KW-1133">Transmembrane helix</keyword>
<feature type="chain" id="PRO_5022658407" evidence="3">
    <location>
        <begin position="31"/>
        <end position="328"/>
    </location>
</feature>
<evidence type="ECO:0000313" key="4">
    <source>
        <dbReference type="EMBL" id="KAA1014261.1"/>
    </source>
</evidence>
<evidence type="ECO:0000313" key="5">
    <source>
        <dbReference type="Proteomes" id="UP000325273"/>
    </source>
</evidence>
<sequence length="328" mass="36533">MVSRLSTSLAFLRVALTSLFLVTMAQSVQAQTSESVSNTPPSNTTTALPPASDAAASTPQTALTPASEASAAVPASSPSPASGIATSPYALSVALQPGGRVAIEQPLQVQVLSVPANDNEPTRTEKLIALYIAPAVALIVGGIAAVLSWRNWKTARVNVLIKCHETYGDIYLDLFRLAEGERPPAIIQWTPQKRIEAKVSFIRLWNLQYEEFVYFKQGTIPEEVFENWMMYRYKDYRHPDFDRLPVNYAKTWDERKREFGPTSEFVEFMRRAMEQTPATLPATATPEEQAKAAVADAMAWYLARQNWCVRFRRWCARCLKPVCGGRVR</sequence>
<comment type="caution">
    <text evidence="4">The sequence shown here is derived from an EMBL/GenBank/DDBJ whole genome shotgun (WGS) entry which is preliminary data.</text>
</comment>
<feature type="compositionally biased region" description="Polar residues" evidence="1">
    <location>
        <begin position="55"/>
        <end position="64"/>
    </location>
</feature>
<evidence type="ECO:0000256" key="2">
    <source>
        <dbReference type="SAM" id="Phobius"/>
    </source>
</evidence>
<name>A0A5B0HGF6_9BURK</name>
<evidence type="ECO:0000256" key="3">
    <source>
        <dbReference type="SAM" id="SignalP"/>
    </source>
</evidence>
<feature type="signal peptide" evidence="3">
    <location>
        <begin position="1"/>
        <end position="30"/>
    </location>
</feature>
<keyword evidence="5" id="KW-1185">Reference proteome</keyword>
<feature type="region of interest" description="Disordered" evidence="1">
    <location>
        <begin position="31"/>
        <end position="77"/>
    </location>
</feature>
<proteinExistence type="predicted"/>
<gene>
    <name evidence="4" type="ORF">FVF58_05130</name>
</gene>
<feature type="compositionally biased region" description="Low complexity" evidence="1">
    <location>
        <begin position="32"/>
        <end position="52"/>
    </location>
</feature>
<reference evidence="4 5" key="1">
    <citation type="submission" date="2019-08" db="EMBL/GenBank/DDBJ databases">
        <title>Paraburkholderia sp. DCY113.</title>
        <authorList>
            <person name="Kang J."/>
        </authorList>
    </citation>
    <scope>NUCLEOTIDE SEQUENCE [LARGE SCALE GENOMIC DNA]</scope>
    <source>
        <strain evidence="4 5">DCY113</strain>
    </source>
</reference>
<keyword evidence="2" id="KW-0812">Transmembrane</keyword>
<keyword evidence="2" id="KW-0472">Membrane</keyword>